<evidence type="ECO:0000313" key="3">
    <source>
        <dbReference type="Proteomes" id="UP001142055"/>
    </source>
</evidence>
<proteinExistence type="predicted"/>
<dbReference type="GO" id="GO:0071897">
    <property type="term" value="P:DNA biosynthetic process"/>
    <property type="evidence" value="ECO:0007669"/>
    <property type="project" value="UniProtKB-ARBA"/>
</dbReference>
<dbReference type="Proteomes" id="UP001142055">
    <property type="component" value="Chromosome 4"/>
</dbReference>
<reference evidence="2" key="1">
    <citation type="submission" date="2022-12" db="EMBL/GenBank/DDBJ databases">
        <title>Genome assemblies of Blomia tropicalis.</title>
        <authorList>
            <person name="Cui Y."/>
        </authorList>
    </citation>
    <scope>NUCLEOTIDE SEQUENCE</scope>
    <source>
        <tissue evidence="2">Adult mites</tissue>
    </source>
</reference>
<feature type="domain" description="Reverse transcriptase" evidence="1">
    <location>
        <begin position="69"/>
        <end position="164"/>
    </location>
</feature>
<keyword evidence="3" id="KW-1185">Reference proteome</keyword>
<dbReference type="SUPFAM" id="SSF56672">
    <property type="entry name" value="DNA/RNA polymerases"/>
    <property type="match status" value="1"/>
</dbReference>
<dbReference type="Pfam" id="PF00078">
    <property type="entry name" value="RVT_1"/>
    <property type="match status" value="1"/>
</dbReference>
<dbReference type="InterPro" id="IPR043502">
    <property type="entry name" value="DNA/RNA_pol_sf"/>
</dbReference>
<sequence length="165" mass="18745">MDALFSQEEMQQAIEDMNDKKAPGEDGISANVLKHFSATAPDVFLKLYNRCLEHSYFPKIFKQLIIKAIPKQGGSNATGPKAWQPISLLPVPGKVLERLMIDRIKFNLRTRKLLSSKQYGFTPCRSTIDAVRKVTTTIRKVRDTKQFGVIISLDITGAFDNFWWP</sequence>
<organism evidence="2 3">
    <name type="scientific">Blomia tropicalis</name>
    <name type="common">Mite</name>
    <dbReference type="NCBI Taxonomy" id="40697"/>
    <lineage>
        <taxon>Eukaryota</taxon>
        <taxon>Metazoa</taxon>
        <taxon>Ecdysozoa</taxon>
        <taxon>Arthropoda</taxon>
        <taxon>Chelicerata</taxon>
        <taxon>Arachnida</taxon>
        <taxon>Acari</taxon>
        <taxon>Acariformes</taxon>
        <taxon>Sarcoptiformes</taxon>
        <taxon>Astigmata</taxon>
        <taxon>Glycyphagoidea</taxon>
        <taxon>Echimyopodidae</taxon>
        <taxon>Blomia</taxon>
    </lineage>
</organism>
<accession>A0A9Q0RIR2</accession>
<dbReference type="InterPro" id="IPR000477">
    <property type="entry name" value="RT_dom"/>
</dbReference>
<name>A0A9Q0RIR2_BLOTA</name>
<dbReference type="PANTHER" id="PTHR19446">
    <property type="entry name" value="REVERSE TRANSCRIPTASES"/>
    <property type="match status" value="1"/>
</dbReference>
<protein>
    <recommendedName>
        <fullName evidence="1">Reverse transcriptase domain-containing protein</fullName>
    </recommendedName>
</protein>
<evidence type="ECO:0000313" key="2">
    <source>
        <dbReference type="EMBL" id="KAJ6215994.1"/>
    </source>
</evidence>
<gene>
    <name evidence="2" type="ORF">RDWZM_010494</name>
</gene>
<dbReference type="EMBL" id="JAPWDV010000004">
    <property type="protein sequence ID" value="KAJ6215994.1"/>
    <property type="molecule type" value="Genomic_DNA"/>
</dbReference>
<comment type="caution">
    <text evidence="2">The sequence shown here is derived from an EMBL/GenBank/DDBJ whole genome shotgun (WGS) entry which is preliminary data.</text>
</comment>
<dbReference type="OMA" id="ICCHHAV"/>
<dbReference type="AlphaFoldDB" id="A0A9Q0RIR2"/>
<evidence type="ECO:0000259" key="1">
    <source>
        <dbReference type="Pfam" id="PF00078"/>
    </source>
</evidence>